<dbReference type="CDD" id="cd03138">
    <property type="entry name" value="GATase1_AraC_2"/>
    <property type="match status" value="1"/>
</dbReference>
<gene>
    <name evidence="5" type="ORF">EG028_06135</name>
</gene>
<dbReference type="GO" id="GO:0043565">
    <property type="term" value="F:sequence-specific DNA binding"/>
    <property type="evidence" value="ECO:0007669"/>
    <property type="project" value="InterPro"/>
</dbReference>
<evidence type="ECO:0000313" key="6">
    <source>
        <dbReference type="Proteomes" id="UP000279089"/>
    </source>
</evidence>
<keyword evidence="3" id="KW-0804">Transcription</keyword>
<dbReference type="Pfam" id="PF12833">
    <property type="entry name" value="HTH_18"/>
    <property type="match status" value="1"/>
</dbReference>
<reference evidence="6" key="1">
    <citation type="submission" date="2018-11" db="EMBL/GenBank/DDBJ databases">
        <title>Chitinophaga lutea sp.nov., isolate from arsenic contaminated soil.</title>
        <authorList>
            <person name="Zong Y."/>
        </authorList>
    </citation>
    <scope>NUCLEOTIDE SEQUENCE [LARGE SCALE GENOMIC DNA]</scope>
    <source>
        <strain evidence="6">YLT18</strain>
    </source>
</reference>
<dbReference type="InterPro" id="IPR009057">
    <property type="entry name" value="Homeodomain-like_sf"/>
</dbReference>
<evidence type="ECO:0000256" key="1">
    <source>
        <dbReference type="ARBA" id="ARBA00023015"/>
    </source>
</evidence>
<sequence>MKHISILIPRGAAALGCIEGAYRMFTQCNDFLLRRDRPALFNVQMVGISEEGQVYDKAFTVRPDTVVSDVPKTDLIIIPAVNGVMEEVIDINKDFLPWISGQYQKGSEVASLCVGAFILASTGLLKGRQIATHWLSVNDFRRMFPDVNLVSDQIITDEQGIYSSGGANSFWNLLLHLVEKYTDREMAILCAKYFAIEIDRSNQSSFLMFKGQKDHDDDPIREIQTFIEENYQEKITVDQLTAQFAISRRSLERRFKKATCNTVSEYIQRVKVEAAKKGFETSRKNITEIMYDVGYSDNKAFRTVFKKTTGLSPVEYRNKYNKTAVTVE</sequence>
<dbReference type="Gene3D" id="3.40.50.880">
    <property type="match status" value="1"/>
</dbReference>
<dbReference type="Proteomes" id="UP000279089">
    <property type="component" value="Unassembled WGS sequence"/>
</dbReference>
<comment type="caution">
    <text evidence="5">The sequence shown here is derived from an EMBL/GenBank/DDBJ whole genome shotgun (WGS) entry which is preliminary data.</text>
</comment>
<dbReference type="OrthoDB" id="9803764at2"/>
<dbReference type="PANTHER" id="PTHR43130">
    <property type="entry name" value="ARAC-FAMILY TRANSCRIPTIONAL REGULATOR"/>
    <property type="match status" value="1"/>
</dbReference>
<dbReference type="SUPFAM" id="SSF52317">
    <property type="entry name" value="Class I glutamine amidotransferase-like"/>
    <property type="match status" value="1"/>
</dbReference>
<protein>
    <submittedName>
        <fullName evidence="5">Helix-turn-helix domain-containing protein</fullName>
    </submittedName>
</protein>
<dbReference type="RefSeq" id="WP_120514683.1">
    <property type="nucleotide sequence ID" value="NZ_QXZY01000002.1"/>
</dbReference>
<keyword evidence="2" id="KW-0238">DNA-binding</keyword>
<evidence type="ECO:0000313" key="5">
    <source>
        <dbReference type="EMBL" id="RPD41744.1"/>
    </source>
</evidence>
<evidence type="ECO:0000256" key="2">
    <source>
        <dbReference type="ARBA" id="ARBA00023125"/>
    </source>
</evidence>
<dbReference type="Pfam" id="PF01965">
    <property type="entry name" value="DJ-1_PfpI"/>
    <property type="match status" value="1"/>
</dbReference>
<dbReference type="EMBL" id="RMBX01000003">
    <property type="protein sequence ID" value="RPD41744.1"/>
    <property type="molecule type" value="Genomic_DNA"/>
</dbReference>
<proteinExistence type="predicted"/>
<keyword evidence="1" id="KW-0805">Transcription regulation</keyword>
<dbReference type="SMART" id="SM00342">
    <property type="entry name" value="HTH_ARAC"/>
    <property type="match status" value="1"/>
</dbReference>
<dbReference type="PANTHER" id="PTHR43130:SF11">
    <property type="entry name" value="TRANSCRIPTIONAL REGULATORY PROTEIN"/>
    <property type="match status" value="1"/>
</dbReference>
<evidence type="ECO:0000256" key="3">
    <source>
        <dbReference type="ARBA" id="ARBA00023163"/>
    </source>
</evidence>
<dbReference type="Gene3D" id="1.10.10.60">
    <property type="entry name" value="Homeodomain-like"/>
    <property type="match status" value="2"/>
</dbReference>
<dbReference type="InterPro" id="IPR002818">
    <property type="entry name" value="DJ-1/PfpI"/>
</dbReference>
<dbReference type="InterPro" id="IPR052158">
    <property type="entry name" value="INH-QAR"/>
</dbReference>
<accession>A0A3N4MCZ5</accession>
<dbReference type="SUPFAM" id="SSF46689">
    <property type="entry name" value="Homeodomain-like"/>
    <property type="match status" value="2"/>
</dbReference>
<organism evidence="5 6">
    <name type="scientific">Chitinophaga barathri</name>
    <dbReference type="NCBI Taxonomy" id="1647451"/>
    <lineage>
        <taxon>Bacteria</taxon>
        <taxon>Pseudomonadati</taxon>
        <taxon>Bacteroidota</taxon>
        <taxon>Chitinophagia</taxon>
        <taxon>Chitinophagales</taxon>
        <taxon>Chitinophagaceae</taxon>
        <taxon>Chitinophaga</taxon>
    </lineage>
</organism>
<dbReference type="InterPro" id="IPR020449">
    <property type="entry name" value="Tscrpt_reg_AraC-type_HTH"/>
</dbReference>
<keyword evidence="6" id="KW-1185">Reference proteome</keyword>
<dbReference type="InterPro" id="IPR018060">
    <property type="entry name" value="HTH_AraC"/>
</dbReference>
<name>A0A3N4MCZ5_9BACT</name>
<dbReference type="PROSITE" id="PS01124">
    <property type="entry name" value="HTH_ARAC_FAMILY_2"/>
    <property type="match status" value="1"/>
</dbReference>
<evidence type="ECO:0000259" key="4">
    <source>
        <dbReference type="PROSITE" id="PS01124"/>
    </source>
</evidence>
<dbReference type="AlphaFoldDB" id="A0A3N4MCZ5"/>
<dbReference type="PRINTS" id="PR00032">
    <property type="entry name" value="HTHARAC"/>
</dbReference>
<dbReference type="InterPro" id="IPR029062">
    <property type="entry name" value="Class_I_gatase-like"/>
</dbReference>
<dbReference type="GO" id="GO:0003700">
    <property type="term" value="F:DNA-binding transcription factor activity"/>
    <property type="evidence" value="ECO:0007669"/>
    <property type="project" value="InterPro"/>
</dbReference>
<feature type="domain" description="HTH araC/xylS-type" evidence="4">
    <location>
        <begin position="221"/>
        <end position="319"/>
    </location>
</feature>